<accession>A0A9N7VRE1</accession>
<dbReference type="AlphaFoldDB" id="A0A9N7VRE1"/>
<feature type="compositionally biased region" description="Basic residues" evidence="1">
    <location>
        <begin position="30"/>
        <end position="39"/>
    </location>
</feature>
<feature type="region of interest" description="Disordered" evidence="1">
    <location>
        <begin position="126"/>
        <end position="149"/>
    </location>
</feature>
<reference evidence="2" key="1">
    <citation type="submission" date="2020-03" db="EMBL/GenBank/DDBJ databases">
        <authorList>
            <person name="Weist P."/>
        </authorList>
    </citation>
    <scope>NUCLEOTIDE SEQUENCE</scope>
</reference>
<protein>
    <submittedName>
        <fullName evidence="2">Uncharacterized protein</fullName>
    </submittedName>
</protein>
<comment type="caution">
    <text evidence="2">The sequence shown here is derived from an EMBL/GenBank/DDBJ whole genome shotgun (WGS) entry which is preliminary data.</text>
</comment>
<feature type="compositionally biased region" description="Basic and acidic residues" evidence="1">
    <location>
        <begin position="45"/>
        <end position="57"/>
    </location>
</feature>
<sequence>MRQKVPSGSRRGPVGAGSRIVLIRRPPPSSRRHPHHHKPPAFVREMADKGERQEGALEKNVLSDSSAFTTDEQERGRGGTSVCRRPEAHLRNTAASHRGGGALAKKRSAPVGCVGWRFHRDSLGSHACLHSYGPNELQRGDTPGLRNSK</sequence>
<dbReference type="EMBL" id="CADEAL010004269">
    <property type="protein sequence ID" value="CAB1455793.1"/>
    <property type="molecule type" value="Genomic_DNA"/>
</dbReference>
<keyword evidence="3" id="KW-1185">Reference proteome</keyword>
<organism evidence="2 3">
    <name type="scientific">Pleuronectes platessa</name>
    <name type="common">European plaice</name>
    <dbReference type="NCBI Taxonomy" id="8262"/>
    <lineage>
        <taxon>Eukaryota</taxon>
        <taxon>Metazoa</taxon>
        <taxon>Chordata</taxon>
        <taxon>Craniata</taxon>
        <taxon>Vertebrata</taxon>
        <taxon>Euteleostomi</taxon>
        <taxon>Actinopterygii</taxon>
        <taxon>Neopterygii</taxon>
        <taxon>Teleostei</taxon>
        <taxon>Neoteleostei</taxon>
        <taxon>Acanthomorphata</taxon>
        <taxon>Carangaria</taxon>
        <taxon>Pleuronectiformes</taxon>
        <taxon>Pleuronectoidei</taxon>
        <taxon>Pleuronectidae</taxon>
        <taxon>Pleuronectes</taxon>
    </lineage>
</organism>
<proteinExistence type="predicted"/>
<gene>
    <name evidence="2" type="ORF">PLEPLA_LOCUS43574</name>
</gene>
<feature type="region of interest" description="Disordered" evidence="1">
    <location>
        <begin position="1"/>
        <end position="106"/>
    </location>
</feature>
<evidence type="ECO:0000256" key="1">
    <source>
        <dbReference type="SAM" id="MobiDB-lite"/>
    </source>
</evidence>
<evidence type="ECO:0000313" key="2">
    <source>
        <dbReference type="EMBL" id="CAB1455793.1"/>
    </source>
</evidence>
<dbReference type="Proteomes" id="UP001153269">
    <property type="component" value="Unassembled WGS sequence"/>
</dbReference>
<name>A0A9N7VRE1_PLEPL</name>
<evidence type="ECO:0000313" key="3">
    <source>
        <dbReference type="Proteomes" id="UP001153269"/>
    </source>
</evidence>